<dbReference type="SUPFAM" id="SSF49464">
    <property type="entry name" value="Carboxypeptidase regulatory domain-like"/>
    <property type="match status" value="1"/>
</dbReference>
<dbReference type="Gene3D" id="2.60.40.1120">
    <property type="entry name" value="Carboxypeptidase-like, regulatory domain"/>
    <property type="match status" value="1"/>
</dbReference>
<dbReference type="EMBL" id="SRLC01000001">
    <property type="protein sequence ID" value="TGE24867.1"/>
    <property type="molecule type" value="Genomic_DNA"/>
</dbReference>
<gene>
    <name evidence="2" type="ORF">E5K00_06615</name>
</gene>
<dbReference type="OrthoDB" id="883843at2"/>
<evidence type="ECO:0000256" key="1">
    <source>
        <dbReference type="SAM" id="SignalP"/>
    </source>
</evidence>
<feature type="chain" id="PRO_5021462024" description="Carboxypeptidase-like regulatory domain-containing protein" evidence="1">
    <location>
        <begin position="23"/>
        <end position="159"/>
    </location>
</feature>
<dbReference type="AlphaFoldDB" id="A0A4Z0Q497"/>
<organism evidence="2 3">
    <name type="scientific">Hymenobacter aquaticus</name>
    <dbReference type="NCBI Taxonomy" id="1867101"/>
    <lineage>
        <taxon>Bacteria</taxon>
        <taxon>Pseudomonadati</taxon>
        <taxon>Bacteroidota</taxon>
        <taxon>Cytophagia</taxon>
        <taxon>Cytophagales</taxon>
        <taxon>Hymenobacteraceae</taxon>
        <taxon>Hymenobacter</taxon>
    </lineage>
</organism>
<evidence type="ECO:0000313" key="3">
    <source>
        <dbReference type="Proteomes" id="UP000297549"/>
    </source>
</evidence>
<dbReference type="Pfam" id="PF13715">
    <property type="entry name" value="CarbopepD_reg_2"/>
    <property type="match status" value="1"/>
</dbReference>
<reference evidence="2 3" key="1">
    <citation type="submission" date="2019-04" db="EMBL/GenBank/DDBJ databases">
        <authorList>
            <person name="Feng G."/>
            <person name="Zhang J."/>
            <person name="Zhu H."/>
        </authorList>
    </citation>
    <scope>NUCLEOTIDE SEQUENCE [LARGE SCALE GENOMIC DNA]</scope>
    <source>
        <strain evidence="2 3">JCM 31653</strain>
    </source>
</reference>
<feature type="signal peptide" evidence="1">
    <location>
        <begin position="1"/>
        <end position="22"/>
    </location>
</feature>
<protein>
    <recommendedName>
        <fullName evidence="4">Carboxypeptidase-like regulatory domain-containing protein</fullName>
    </recommendedName>
</protein>
<comment type="caution">
    <text evidence="2">The sequence shown here is derived from an EMBL/GenBank/DDBJ whole genome shotgun (WGS) entry which is preliminary data.</text>
</comment>
<keyword evidence="1" id="KW-0732">Signal</keyword>
<proteinExistence type="predicted"/>
<dbReference type="InterPro" id="IPR008969">
    <property type="entry name" value="CarboxyPept-like_regulatory"/>
</dbReference>
<keyword evidence="3" id="KW-1185">Reference proteome</keyword>
<accession>A0A4Z0Q497</accession>
<evidence type="ECO:0008006" key="4">
    <source>
        <dbReference type="Google" id="ProtNLM"/>
    </source>
</evidence>
<evidence type="ECO:0000313" key="2">
    <source>
        <dbReference type="EMBL" id="TGE24867.1"/>
    </source>
</evidence>
<sequence>MKHLTRSVCSLACVLLPFVAAAQSAAPKPAARAKAGAESLAVLEPAAKTKPAEVVKKAPAAKATTKVLTGYVLNEEGEPLAGATIISDKGEVITTNADGQFMIQSTAATPVLRASYAGYQELQLPINSLQPTTFRLDPIENYERQLKKQSKAANKAWKH</sequence>
<dbReference type="Proteomes" id="UP000297549">
    <property type="component" value="Unassembled WGS sequence"/>
</dbReference>
<name>A0A4Z0Q497_9BACT</name>